<gene>
    <name evidence="7" type="ORF">RS030_172605</name>
</gene>
<dbReference type="InterPro" id="IPR046372">
    <property type="entry name" value="PARG_cat_C"/>
</dbReference>
<keyword evidence="3" id="KW-0378">Hydrolase</keyword>
<dbReference type="GO" id="GO:0005975">
    <property type="term" value="P:carbohydrate metabolic process"/>
    <property type="evidence" value="ECO:0007669"/>
    <property type="project" value="InterPro"/>
</dbReference>
<evidence type="ECO:0000313" key="7">
    <source>
        <dbReference type="EMBL" id="KAK6590234.1"/>
    </source>
</evidence>
<keyword evidence="8" id="KW-1185">Reference proteome</keyword>
<name>A0AAV9Y0A6_9CRYT</name>
<dbReference type="GO" id="GO:1990966">
    <property type="term" value="P:ATP generation from poly-ADP-D-ribose"/>
    <property type="evidence" value="ECO:0007669"/>
    <property type="project" value="TreeGrafter"/>
</dbReference>
<evidence type="ECO:0000313" key="8">
    <source>
        <dbReference type="Proteomes" id="UP001311799"/>
    </source>
</evidence>
<feature type="binding site" evidence="4">
    <location>
        <position position="247"/>
    </location>
    <ligand>
        <name>substrate</name>
    </ligand>
</feature>
<dbReference type="Pfam" id="PF05028">
    <property type="entry name" value="PARG_cat_C"/>
    <property type="match status" value="1"/>
</dbReference>
<accession>A0AAV9Y0A6</accession>
<dbReference type="Pfam" id="PF20811">
    <property type="entry name" value="PARG_cat_N"/>
    <property type="match status" value="1"/>
</dbReference>
<proteinExistence type="inferred from homology"/>
<dbReference type="GO" id="GO:0004649">
    <property type="term" value="F:poly(ADP-ribose) glycohydrolase activity"/>
    <property type="evidence" value="ECO:0007669"/>
    <property type="project" value="UniProtKB-EC"/>
</dbReference>
<dbReference type="EC" id="3.2.1.143" evidence="2"/>
<feature type="binding site" evidence="4">
    <location>
        <position position="233"/>
    </location>
    <ligand>
        <name>substrate</name>
    </ligand>
</feature>
<dbReference type="GO" id="GO:0005634">
    <property type="term" value="C:nucleus"/>
    <property type="evidence" value="ECO:0007669"/>
    <property type="project" value="TreeGrafter"/>
</dbReference>
<evidence type="ECO:0000256" key="4">
    <source>
        <dbReference type="PIRSR" id="PIRSR607724-2"/>
    </source>
</evidence>
<evidence type="ECO:0000256" key="1">
    <source>
        <dbReference type="ARBA" id="ARBA00009545"/>
    </source>
</evidence>
<dbReference type="InterPro" id="IPR048362">
    <property type="entry name" value="PARG_helical"/>
</dbReference>
<sequence>MTKIKYIFLDKLLWNPIKNYIQNHNSKVNSLTELKKFVGGISQATSNREIKDSTKRISDSISSSLPAEKDGILTEFFTNTFKVLSNLLVNIDQHLTANKLPERVIEPKTNSVMLFQRKFIASIMFGAFLGLFPGRIFNSRTPGLCFQNFFGTSVASKHQVIAFMSYFNDVATGITSNHGFVDQQVIFERHYSDPKNTHFFTNSMEQIQPTELVRGFMENYNPGGHVVESIFGNKVVGSATLSSVMHQEEIMMTNSPETLFARIFHTDMGQEDSISFRGLLRYSSYKGYGTQNYRHIDVTKEERFRALGRIYTSFDAIPRNQGYTQFTTNYSLRELNKLVPGLCTDFYGETEVRKRSPFVGGYWGGGVFGGDIKYKFIIQLIASCVCRRPFAYADPDKHLKIQEIRQLEQKYTTCGGLAKALFDAESSGRISNGNAINVLLS</sequence>
<organism evidence="7 8">
    <name type="scientific">Cryptosporidium xiaoi</name>
    <dbReference type="NCBI Taxonomy" id="659607"/>
    <lineage>
        <taxon>Eukaryota</taxon>
        <taxon>Sar</taxon>
        <taxon>Alveolata</taxon>
        <taxon>Apicomplexa</taxon>
        <taxon>Conoidasida</taxon>
        <taxon>Coccidia</taxon>
        <taxon>Eucoccidiorida</taxon>
        <taxon>Eimeriorina</taxon>
        <taxon>Cryptosporidiidae</taxon>
        <taxon>Cryptosporidium</taxon>
    </lineage>
</organism>
<dbReference type="GO" id="GO:0005737">
    <property type="term" value="C:cytoplasm"/>
    <property type="evidence" value="ECO:0007669"/>
    <property type="project" value="TreeGrafter"/>
</dbReference>
<dbReference type="PANTHER" id="PTHR12837">
    <property type="entry name" value="POLY ADP-RIBOSE GLYCOHYDROLASE"/>
    <property type="match status" value="1"/>
</dbReference>
<reference evidence="7 8" key="1">
    <citation type="submission" date="2023-10" db="EMBL/GenBank/DDBJ databases">
        <title>Comparative genomics analysis reveals potential genetic determinants of host preference in Cryptosporidium xiaoi.</title>
        <authorList>
            <person name="Xiao L."/>
            <person name="Li J."/>
        </authorList>
    </citation>
    <scope>NUCLEOTIDE SEQUENCE [LARGE SCALE GENOMIC DNA]</scope>
    <source>
        <strain evidence="7 8">52996</strain>
    </source>
</reference>
<dbReference type="GO" id="GO:0009225">
    <property type="term" value="P:nucleotide-sugar metabolic process"/>
    <property type="evidence" value="ECO:0007669"/>
    <property type="project" value="TreeGrafter"/>
</dbReference>
<evidence type="ECO:0000259" key="5">
    <source>
        <dbReference type="Pfam" id="PF05028"/>
    </source>
</evidence>
<evidence type="ECO:0000259" key="6">
    <source>
        <dbReference type="Pfam" id="PF20811"/>
    </source>
</evidence>
<dbReference type="InterPro" id="IPR007724">
    <property type="entry name" value="Poly_GlycHdrlase"/>
</dbReference>
<feature type="domain" description="PARG catalytic Macro" evidence="5">
    <location>
        <begin position="223"/>
        <end position="393"/>
    </location>
</feature>
<evidence type="ECO:0000256" key="3">
    <source>
        <dbReference type="ARBA" id="ARBA00022801"/>
    </source>
</evidence>
<protein>
    <recommendedName>
        <fullName evidence="2">poly(ADP-ribose) glycohydrolase</fullName>
        <ecNumber evidence="2">3.2.1.143</ecNumber>
    </recommendedName>
</protein>
<feature type="binding site" evidence="4">
    <location>
        <position position="288"/>
    </location>
    <ligand>
        <name>substrate</name>
    </ligand>
</feature>
<dbReference type="AlphaFoldDB" id="A0AAV9Y0A6"/>
<comment type="similarity">
    <text evidence="1">Belongs to the poly(ADP-ribose) glycohydrolase family.</text>
</comment>
<dbReference type="Proteomes" id="UP001311799">
    <property type="component" value="Unassembled WGS sequence"/>
</dbReference>
<evidence type="ECO:0000256" key="2">
    <source>
        <dbReference type="ARBA" id="ARBA00012255"/>
    </source>
</evidence>
<feature type="domain" description="PARG helical" evidence="6">
    <location>
        <begin position="75"/>
        <end position="181"/>
    </location>
</feature>
<dbReference type="GO" id="GO:0006282">
    <property type="term" value="P:regulation of DNA repair"/>
    <property type="evidence" value="ECO:0007669"/>
    <property type="project" value="InterPro"/>
</dbReference>
<dbReference type="EMBL" id="JAWDEY010000008">
    <property type="protein sequence ID" value="KAK6590234.1"/>
    <property type="molecule type" value="Genomic_DNA"/>
</dbReference>
<dbReference type="PANTHER" id="PTHR12837:SF0">
    <property type="entry name" value="POLY(ADP-RIBOSE) GLYCOHYDROLASE"/>
    <property type="match status" value="1"/>
</dbReference>
<comment type="caution">
    <text evidence="7">The sequence shown here is derived from an EMBL/GenBank/DDBJ whole genome shotgun (WGS) entry which is preliminary data.</text>
</comment>